<feature type="signal peptide" evidence="1">
    <location>
        <begin position="1"/>
        <end position="21"/>
    </location>
</feature>
<evidence type="ECO:0000259" key="2">
    <source>
        <dbReference type="Pfam" id="PF10988"/>
    </source>
</evidence>
<evidence type="ECO:0000256" key="1">
    <source>
        <dbReference type="SAM" id="SignalP"/>
    </source>
</evidence>
<dbReference type="Proteomes" id="UP001597548">
    <property type="component" value="Unassembled WGS sequence"/>
</dbReference>
<feature type="chain" id="PRO_5046008952" evidence="1">
    <location>
        <begin position="22"/>
        <end position="276"/>
    </location>
</feature>
<keyword evidence="1" id="KW-0732">Signal</keyword>
<gene>
    <name evidence="3" type="ORF">ACFS29_12680</name>
</gene>
<feature type="domain" description="Putative auto-transporter adhesin head GIN" evidence="2">
    <location>
        <begin position="42"/>
        <end position="161"/>
    </location>
</feature>
<accession>A0ABW5ZXN4</accession>
<keyword evidence="4" id="KW-1185">Reference proteome</keyword>
<dbReference type="Pfam" id="PF10988">
    <property type="entry name" value="DUF2807"/>
    <property type="match status" value="1"/>
</dbReference>
<name>A0ABW5ZXN4_9FLAO</name>
<proteinExistence type="predicted"/>
<comment type="caution">
    <text evidence="3">The sequence shown here is derived from an EMBL/GenBank/DDBJ whole genome shotgun (WGS) entry which is preliminary data.</text>
</comment>
<evidence type="ECO:0000313" key="3">
    <source>
        <dbReference type="EMBL" id="MFD2916502.1"/>
    </source>
</evidence>
<evidence type="ECO:0000313" key="4">
    <source>
        <dbReference type="Proteomes" id="UP001597548"/>
    </source>
</evidence>
<dbReference type="RefSeq" id="WP_194506631.1">
    <property type="nucleotide sequence ID" value="NZ_JADILU010000001.1"/>
</dbReference>
<organism evidence="3 4">
    <name type="scientific">Psychroserpens luteus</name>
    <dbReference type="NCBI Taxonomy" id="1434066"/>
    <lineage>
        <taxon>Bacteria</taxon>
        <taxon>Pseudomonadati</taxon>
        <taxon>Bacteroidota</taxon>
        <taxon>Flavobacteriia</taxon>
        <taxon>Flavobacteriales</taxon>
        <taxon>Flavobacteriaceae</taxon>
        <taxon>Psychroserpens</taxon>
    </lineage>
</organism>
<protein>
    <submittedName>
        <fullName evidence="3">Head GIN domain-containing protein</fullName>
    </submittedName>
</protein>
<sequence>MKIHKLITVLGLTLFMLPVMAQKKEKIKGNKETVDVFENLEAFNEIEINDGFDVLLMQTSSNSYSLKTDSNLVDVIKFEVIDSVLKIYQTKRITSSKKLEISVTFDKIKKLTLRQGSKIEGQNKFLLDTLMLNVFDGSDFELDVNSKKTVININNNSKGKLQLKSYESIITLNDNAYLKGSLSIEDLKMIINKKADINIEGNADQLNLITTGSTDIKAKDLKVTNASLNASNSSDIYLYVSKELNIYAKGKSYIYVYGTPHITVEGLNDKSQIIKK</sequence>
<dbReference type="Gene3D" id="2.160.20.120">
    <property type="match status" value="1"/>
</dbReference>
<dbReference type="EMBL" id="JBHUOS010000010">
    <property type="protein sequence ID" value="MFD2916502.1"/>
    <property type="molecule type" value="Genomic_DNA"/>
</dbReference>
<dbReference type="InterPro" id="IPR021255">
    <property type="entry name" value="DUF2807"/>
</dbReference>
<reference evidence="4" key="1">
    <citation type="journal article" date="2019" name="Int. J. Syst. Evol. Microbiol.">
        <title>The Global Catalogue of Microorganisms (GCM) 10K type strain sequencing project: providing services to taxonomists for standard genome sequencing and annotation.</title>
        <authorList>
            <consortium name="The Broad Institute Genomics Platform"/>
            <consortium name="The Broad Institute Genome Sequencing Center for Infectious Disease"/>
            <person name="Wu L."/>
            <person name="Ma J."/>
        </authorList>
    </citation>
    <scope>NUCLEOTIDE SEQUENCE [LARGE SCALE GENOMIC DNA]</scope>
    <source>
        <strain evidence="4">KCTC 32514</strain>
    </source>
</reference>